<dbReference type="Proteomes" id="UP000092952">
    <property type="component" value="Chromosome"/>
</dbReference>
<dbReference type="InterPro" id="IPR052372">
    <property type="entry name" value="YpjD/HemX"/>
</dbReference>
<evidence type="ECO:0000256" key="1">
    <source>
        <dbReference type="SAM" id="Phobius"/>
    </source>
</evidence>
<dbReference type="InParanoid" id="A0A1B1YRJ1"/>
<dbReference type="FunCoup" id="A0A1B1YRJ1">
    <property type="interactions" value="71"/>
</dbReference>
<dbReference type="RefSeq" id="WP_068802915.1">
    <property type="nucleotide sequence ID" value="NZ_CP014671.1"/>
</dbReference>
<keyword evidence="1" id="KW-1133">Transmembrane helix</keyword>
<feature type="transmembrane region" description="Helical" evidence="1">
    <location>
        <begin position="239"/>
        <end position="260"/>
    </location>
</feature>
<feature type="transmembrane region" description="Helical" evidence="1">
    <location>
        <begin position="61"/>
        <end position="85"/>
    </location>
</feature>
<feature type="transmembrane region" description="Helical" evidence="1">
    <location>
        <begin position="6"/>
        <end position="23"/>
    </location>
</feature>
<feature type="domain" description="Cytochrome c assembly protein" evidence="2">
    <location>
        <begin position="46"/>
        <end position="262"/>
    </location>
</feature>
<accession>A0A1B1YRJ1</accession>
<organism evidence="3 4">
    <name type="scientific">Immundisolibacter cernigliae</name>
    <dbReference type="NCBI Taxonomy" id="1810504"/>
    <lineage>
        <taxon>Bacteria</taxon>
        <taxon>Pseudomonadati</taxon>
        <taxon>Pseudomonadota</taxon>
        <taxon>Gammaproteobacteria</taxon>
        <taxon>Immundisolibacterales</taxon>
        <taxon>Immundisolibacteraceae</taxon>
        <taxon>Immundisolibacter</taxon>
    </lineage>
</organism>
<feature type="transmembrane region" description="Helical" evidence="1">
    <location>
        <begin position="92"/>
        <end position="110"/>
    </location>
</feature>
<dbReference type="STRING" id="1810504.PG2T_03890"/>
<evidence type="ECO:0000313" key="3">
    <source>
        <dbReference type="EMBL" id="ANX03418.1"/>
    </source>
</evidence>
<reference evidence="4" key="1">
    <citation type="submission" date="2016-03" db="EMBL/GenBank/DDBJ databases">
        <title>Complete genome sequence of Solimmundus cernigliae, representing a novel lineage of polycyclic aromatic hydrocarbon degraders within the Gammaproteobacteria.</title>
        <authorList>
            <person name="Singleton D.R."/>
            <person name="Dickey A.N."/>
            <person name="Scholl E.H."/>
            <person name="Wright F.A."/>
            <person name="Aitken M.D."/>
        </authorList>
    </citation>
    <scope>NUCLEOTIDE SEQUENCE [LARGE SCALE GENOMIC DNA]</scope>
    <source>
        <strain evidence="4">TR3.2</strain>
    </source>
</reference>
<evidence type="ECO:0000313" key="4">
    <source>
        <dbReference type="Proteomes" id="UP000092952"/>
    </source>
</evidence>
<name>A0A1B1YRJ1_9GAMM</name>
<feature type="transmembrane region" description="Helical" evidence="1">
    <location>
        <begin position="35"/>
        <end position="55"/>
    </location>
</feature>
<keyword evidence="1" id="KW-0812">Transmembrane</keyword>
<dbReference type="PANTHER" id="PTHR38034">
    <property type="entry name" value="INNER MEMBRANE PROTEIN YPJD"/>
    <property type="match status" value="1"/>
</dbReference>
<protein>
    <recommendedName>
        <fullName evidence="2">Cytochrome c assembly protein domain-containing protein</fullName>
    </recommendedName>
</protein>
<sequence>MSFNALSILLAVAYLGLGAGYVWQLRRPASGTRLALRAAAALLGLLHLGLLRTTIADGPALALGFGNAVSLLAAAVMLLFVGISILRSVDNLGVVLAPLAGLSVLLMLLPDHSTPLPAVDMLPLALHVTLSLSAYALLALAALQALVMAYQDSRLRQHTPGGVLRALPPLGDMERLLFQLLGLGFAALTLALLSGVLFLGDIFAPHLLEKTALSIGAWLVIGTLLIGRRRAGWRGRTAVRWTLAGFALLALAYLGSKFALEFVRRG</sequence>
<dbReference type="OrthoDB" id="9780793at2"/>
<feature type="transmembrane region" description="Helical" evidence="1">
    <location>
        <begin position="211"/>
        <end position="227"/>
    </location>
</feature>
<proteinExistence type="predicted"/>
<evidence type="ECO:0000259" key="2">
    <source>
        <dbReference type="Pfam" id="PF01578"/>
    </source>
</evidence>
<dbReference type="GO" id="GO:0020037">
    <property type="term" value="F:heme binding"/>
    <property type="evidence" value="ECO:0007669"/>
    <property type="project" value="InterPro"/>
</dbReference>
<dbReference type="Pfam" id="PF01578">
    <property type="entry name" value="Cytochrom_C_asm"/>
    <property type="match status" value="1"/>
</dbReference>
<feature type="transmembrane region" description="Helical" evidence="1">
    <location>
        <begin position="176"/>
        <end position="199"/>
    </location>
</feature>
<keyword evidence="4" id="KW-1185">Reference proteome</keyword>
<dbReference type="PANTHER" id="PTHR38034:SF1">
    <property type="entry name" value="INNER MEMBRANE PROTEIN YPJD"/>
    <property type="match status" value="1"/>
</dbReference>
<dbReference type="EMBL" id="CP014671">
    <property type="protein sequence ID" value="ANX03418.1"/>
    <property type="molecule type" value="Genomic_DNA"/>
</dbReference>
<dbReference type="GO" id="GO:0017004">
    <property type="term" value="P:cytochrome complex assembly"/>
    <property type="evidence" value="ECO:0007669"/>
    <property type="project" value="InterPro"/>
</dbReference>
<dbReference type="KEGG" id="gbi:PG2T_03890"/>
<keyword evidence="1" id="KW-0472">Membrane</keyword>
<feature type="transmembrane region" description="Helical" evidence="1">
    <location>
        <begin position="130"/>
        <end position="150"/>
    </location>
</feature>
<gene>
    <name evidence="3" type="ORF">PG2T_03890</name>
</gene>
<dbReference type="InterPro" id="IPR002541">
    <property type="entry name" value="Cyt_c_assembly"/>
</dbReference>
<dbReference type="AlphaFoldDB" id="A0A1B1YRJ1"/>